<dbReference type="InterPro" id="IPR005119">
    <property type="entry name" value="LysR_subst-bd"/>
</dbReference>
<keyword evidence="4" id="KW-0804">Transcription</keyword>
<dbReference type="PROSITE" id="PS50931">
    <property type="entry name" value="HTH_LYSR"/>
    <property type="match status" value="1"/>
</dbReference>
<dbReference type="SUPFAM" id="SSF53850">
    <property type="entry name" value="Periplasmic binding protein-like II"/>
    <property type="match status" value="1"/>
</dbReference>
<dbReference type="Gene3D" id="1.10.10.10">
    <property type="entry name" value="Winged helix-like DNA-binding domain superfamily/Winged helix DNA-binding domain"/>
    <property type="match status" value="1"/>
</dbReference>
<dbReference type="InterPro" id="IPR050950">
    <property type="entry name" value="HTH-type_LysR_regulators"/>
</dbReference>
<keyword evidence="3" id="KW-0238">DNA-binding</keyword>
<keyword evidence="7" id="KW-1185">Reference proteome</keyword>
<dbReference type="SUPFAM" id="SSF46785">
    <property type="entry name" value="Winged helix' DNA-binding domain"/>
    <property type="match status" value="1"/>
</dbReference>
<dbReference type="PRINTS" id="PR00039">
    <property type="entry name" value="HTHLYSR"/>
</dbReference>
<keyword evidence="2" id="KW-0805">Transcription regulation</keyword>
<dbReference type="EMBL" id="VDFN01000006">
    <property type="protein sequence ID" value="MQS45407.1"/>
    <property type="molecule type" value="Genomic_DNA"/>
</dbReference>
<sequence length="309" mass="35487">MNLRHLIFFRELAKTQHMSKAAENLGISQPSLSYAMDNLEKQLGVPLFNREGRNIKLSRFGEIYLPYINSGLEQIEHGNAILEQSLNKDEGNIKLGYNNSLGHQLIPRLVAGFKQDDTAQKISFELTKEHANELFGRLVAEEFDFGLSTRYKKSEDKSITDQLTFTPLIEQEIKVAVPIDHPLADQTSVSVSEIAKYPQIYFSKNSELRQLIDSIFKKAKSTPNIKLEVEDEDEAIGFIQYYQGISLIPNMPQLDQKQIKLIPLKDNDIKCQYYLVLKNNTFLTPAVTRFKDFIIEYCKVNYTDKNKIL</sequence>
<dbReference type="Pfam" id="PF00126">
    <property type="entry name" value="HTH_1"/>
    <property type="match status" value="1"/>
</dbReference>
<protein>
    <submittedName>
        <fullName evidence="6">LysR family transcriptional regulator</fullName>
    </submittedName>
</protein>
<reference evidence="6 7" key="1">
    <citation type="journal article" date="2019" name="Syst. Appl. Microbiol.">
        <title>Polyphasic characterization of two novel Lactobacillus spp. isolated from blown salami packages: Description of Lactobacillus halodurans sp. nov. and Lactobacillus salsicarnum sp. nov.</title>
        <authorList>
            <person name="Schuster J.A."/>
            <person name="Klingl A."/>
            <person name="Vogel R.F."/>
            <person name="Ehrmann M.A."/>
        </authorList>
    </citation>
    <scope>NUCLEOTIDE SEQUENCE [LARGE SCALE GENOMIC DNA]</scope>
    <source>
        <strain evidence="6 7">TMW 1.2098</strain>
    </source>
</reference>
<evidence type="ECO:0000256" key="2">
    <source>
        <dbReference type="ARBA" id="ARBA00023015"/>
    </source>
</evidence>
<evidence type="ECO:0000256" key="3">
    <source>
        <dbReference type="ARBA" id="ARBA00023125"/>
    </source>
</evidence>
<evidence type="ECO:0000259" key="5">
    <source>
        <dbReference type="PROSITE" id="PS50931"/>
    </source>
</evidence>
<accession>A0ABW9P8N0</accession>
<comment type="similarity">
    <text evidence="1">Belongs to the LysR transcriptional regulatory family.</text>
</comment>
<organism evidence="6 7">
    <name type="scientific">Companilactobacillus mishanensis</name>
    <dbReference type="NCBI Taxonomy" id="2486008"/>
    <lineage>
        <taxon>Bacteria</taxon>
        <taxon>Bacillati</taxon>
        <taxon>Bacillota</taxon>
        <taxon>Bacilli</taxon>
        <taxon>Lactobacillales</taxon>
        <taxon>Lactobacillaceae</taxon>
        <taxon>Companilactobacillus</taxon>
    </lineage>
</organism>
<evidence type="ECO:0000313" key="7">
    <source>
        <dbReference type="Proteomes" id="UP000436655"/>
    </source>
</evidence>
<dbReference type="InterPro" id="IPR036388">
    <property type="entry name" value="WH-like_DNA-bd_sf"/>
</dbReference>
<dbReference type="InterPro" id="IPR000847">
    <property type="entry name" value="LysR_HTH_N"/>
</dbReference>
<comment type="caution">
    <text evidence="6">The sequence shown here is derived from an EMBL/GenBank/DDBJ whole genome shotgun (WGS) entry which is preliminary data.</text>
</comment>
<feature type="domain" description="HTH lysR-type" evidence="5">
    <location>
        <begin position="1"/>
        <end position="58"/>
    </location>
</feature>
<proteinExistence type="inferred from homology"/>
<evidence type="ECO:0000313" key="6">
    <source>
        <dbReference type="EMBL" id="MQS45407.1"/>
    </source>
</evidence>
<dbReference type="InterPro" id="IPR036390">
    <property type="entry name" value="WH_DNA-bd_sf"/>
</dbReference>
<dbReference type="RefSeq" id="WP_125704030.1">
    <property type="nucleotide sequence ID" value="NZ_JBHTOO010000029.1"/>
</dbReference>
<evidence type="ECO:0000256" key="4">
    <source>
        <dbReference type="ARBA" id="ARBA00023163"/>
    </source>
</evidence>
<dbReference type="Gene3D" id="3.40.190.290">
    <property type="match status" value="1"/>
</dbReference>
<gene>
    <name evidence="6" type="ORF">FHL03_07910</name>
</gene>
<name>A0ABW9P8N0_9LACO</name>
<evidence type="ECO:0000256" key="1">
    <source>
        <dbReference type="ARBA" id="ARBA00009437"/>
    </source>
</evidence>
<dbReference type="PANTHER" id="PTHR30419">
    <property type="entry name" value="HTH-TYPE TRANSCRIPTIONAL REGULATOR YBHD"/>
    <property type="match status" value="1"/>
</dbReference>
<dbReference type="Proteomes" id="UP000436655">
    <property type="component" value="Unassembled WGS sequence"/>
</dbReference>
<dbReference type="PANTHER" id="PTHR30419:SF28">
    <property type="entry name" value="HTH-TYPE TRANSCRIPTIONAL REGULATOR BSDA"/>
    <property type="match status" value="1"/>
</dbReference>
<dbReference type="Pfam" id="PF03466">
    <property type="entry name" value="LysR_substrate"/>
    <property type="match status" value="1"/>
</dbReference>